<dbReference type="KEGG" id="hha:Hhal_0335"/>
<dbReference type="GO" id="GO:0022857">
    <property type="term" value="F:transmembrane transporter activity"/>
    <property type="evidence" value="ECO:0007669"/>
    <property type="project" value="InterPro"/>
</dbReference>
<keyword evidence="10" id="KW-1185">Reference proteome</keyword>
<feature type="transmembrane region" description="Helical" evidence="8">
    <location>
        <begin position="25"/>
        <end position="44"/>
    </location>
</feature>
<dbReference type="eggNOG" id="COG1292">
    <property type="taxonomic scope" value="Bacteria"/>
</dbReference>
<keyword evidence="3" id="KW-0813">Transport</keyword>
<dbReference type="PANTHER" id="PTHR30047:SF7">
    <property type="entry name" value="HIGH-AFFINITY CHOLINE TRANSPORT PROTEIN"/>
    <property type="match status" value="1"/>
</dbReference>
<proteinExistence type="inferred from homology"/>
<organism evidence="9 10">
    <name type="scientific">Halorhodospira halophila (strain DSM 244 / SL1)</name>
    <name type="common">Ectothiorhodospira halophila (strain DSM 244 / SL1)</name>
    <dbReference type="NCBI Taxonomy" id="349124"/>
    <lineage>
        <taxon>Bacteria</taxon>
        <taxon>Pseudomonadati</taxon>
        <taxon>Pseudomonadota</taxon>
        <taxon>Gammaproteobacteria</taxon>
        <taxon>Chromatiales</taxon>
        <taxon>Ectothiorhodospiraceae</taxon>
        <taxon>Halorhodospira</taxon>
    </lineage>
</organism>
<keyword evidence="7 8" id="KW-0472">Membrane</keyword>
<feature type="transmembrane region" description="Helical" evidence="8">
    <location>
        <begin position="161"/>
        <end position="180"/>
    </location>
</feature>
<dbReference type="HOGENOM" id="CLU_010118_6_4_6"/>
<feature type="transmembrane region" description="Helical" evidence="8">
    <location>
        <begin position="246"/>
        <end position="268"/>
    </location>
</feature>
<feature type="transmembrane region" description="Helical" evidence="8">
    <location>
        <begin position="407"/>
        <end position="435"/>
    </location>
</feature>
<evidence type="ECO:0000256" key="4">
    <source>
        <dbReference type="ARBA" id="ARBA00022475"/>
    </source>
</evidence>
<dbReference type="PANTHER" id="PTHR30047">
    <property type="entry name" value="HIGH-AFFINITY CHOLINE TRANSPORT PROTEIN-RELATED"/>
    <property type="match status" value="1"/>
</dbReference>
<evidence type="ECO:0000256" key="7">
    <source>
        <dbReference type="ARBA" id="ARBA00023136"/>
    </source>
</evidence>
<feature type="transmembrane region" description="Helical" evidence="8">
    <location>
        <begin position="280"/>
        <end position="300"/>
    </location>
</feature>
<keyword evidence="5 8" id="KW-0812">Transmembrane</keyword>
<evidence type="ECO:0000256" key="3">
    <source>
        <dbReference type="ARBA" id="ARBA00022448"/>
    </source>
</evidence>
<evidence type="ECO:0000256" key="1">
    <source>
        <dbReference type="ARBA" id="ARBA00004651"/>
    </source>
</evidence>
<accession>A1WTW7</accession>
<evidence type="ECO:0000256" key="8">
    <source>
        <dbReference type="SAM" id="Phobius"/>
    </source>
</evidence>
<feature type="transmembrane region" description="Helical" evidence="8">
    <location>
        <begin position="207"/>
        <end position="234"/>
    </location>
</feature>
<reference evidence="10" key="1">
    <citation type="submission" date="2006-12" db="EMBL/GenBank/DDBJ databases">
        <title>Complete sequence of Halorhodospira halophila SL1.</title>
        <authorList>
            <consortium name="US DOE Joint Genome Institute"/>
            <person name="Copeland A."/>
            <person name="Lucas S."/>
            <person name="Lapidus A."/>
            <person name="Barry K."/>
            <person name="Detter J.C."/>
            <person name="Glavina del Rio T."/>
            <person name="Hammon N."/>
            <person name="Israni S."/>
            <person name="Dalin E."/>
            <person name="Tice H."/>
            <person name="Pitluck S."/>
            <person name="Saunders E."/>
            <person name="Brettin T."/>
            <person name="Bruce D."/>
            <person name="Han C."/>
            <person name="Tapia R."/>
            <person name="Schmutz J."/>
            <person name="Larimer F."/>
            <person name="Land M."/>
            <person name="Hauser L."/>
            <person name="Kyrpides N."/>
            <person name="Mikhailova N."/>
            <person name="Hoff W."/>
            <person name="Richardson P."/>
        </authorList>
    </citation>
    <scope>NUCLEOTIDE SEQUENCE [LARGE SCALE GENOMIC DNA]</scope>
    <source>
        <strain evidence="10">DSM 244 / SL1</strain>
    </source>
</reference>
<evidence type="ECO:0000313" key="10">
    <source>
        <dbReference type="Proteomes" id="UP000000647"/>
    </source>
</evidence>
<dbReference type="InterPro" id="IPR000060">
    <property type="entry name" value="BCCT_transptr"/>
</dbReference>
<feature type="transmembrane region" description="Helical" evidence="8">
    <location>
        <begin position="456"/>
        <end position="477"/>
    </location>
</feature>
<reference evidence="9 10" key="2">
    <citation type="journal article" date="2013" name="Stand. Genomic Sci.">
        <title>Complete genome sequence of Halorhodospira halophila SL1.</title>
        <authorList>
            <person name="Challacombe J.F."/>
            <person name="Majid S."/>
            <person name="Deole R."/>
            <person name="Brettin T.S."/>
            <person name="Bruce D."/>
            <person name="Delano S.F."/>
            <person name="Detter J.C."/>
            <person name="Gleasner C.D."/>
            <person name="Han C.S."/>
            <person name="Misra M."/>
            <person name="Reitenga K.G."/>
            <person name="Mikhailova N."/>
            <person name="Woyke T."/>
            <person name="Pitluck S."/>
            <person name="Nolan M."/>
            <person name="Land M.L."/>
            <person name="Saunders E."/>
            <person name="Tapia R."/>
            <person name="Lapidus A."/>
            <person name="Ivanova N."/>
            <person name="Hoff W.D."/>
        </authorList>
    </citation>
    <scope>NUCLEOTIDE SEQUENCE [LARGE SCALE GENOMIC DNA]</scope>
    <source>
        <strain evidence="10">DSM 244 / SL1</strain>
    </source>
</reference>
<feature type="transmembrane region" description="Helical" evidence="8">
    <location>
        <begin position="100"/>
        <end position="121"/>
    </location>
</feature>
<dbReference type="STRING" id="349124.Hhal_0335"/>
<feature type="transmembrane region" description="Helical" evidence="8">
    <location>
        <begin position="361"/>
        <end position="387"/>
    </location>
</feature>
<evidence type="ECO:0000256" key="6">
    <source>
        <dbReference type="ARBA" id="ARBA00022989"/>
    </source>
</evidence>
<dbReference type="GO" id="GO:0005886">
    <property type="term" value="C:plasma membrane"/>
    <property type="evidence" value="ECO:0007669"/>
    <property type="project" value="UniProtKB-SubCell"/>
</dbReference>
<dbReference type="RefSeq" id="WP_011813152.1">
    <property type="nucleotide sequence ID" value="NC_008789.1"/>
</dbReference>
<evidence type="ECO:0000256" key="5">
    <source>
        <dbReference type="ARBA" id="ARBA00022692"/>
    </source>
</evidence>
<protein>
    <submittedName>
        <fullName evidence="9">BCCT transporter</fullName>
    </submittedName>
</protein>
<feature type="transmembrane region" description="Helical" evidence="8">
    <location>
        <begin position="64"/>
        <end position="88"/>
    </location>
</feature>
<evidence type="ECO:0000313" key="9">
    <source>
        <dbReference type="EMBL" id="ABM61129.1"/>
    </source>
</evidence>
<sequence>MSQPDSAGNRQAVPEREIRGNERTVMVLSGGFVLAFIAIAAVDLDWLSAAVDTTFGYATQYFGAYWQLLMLATFLIALVMAFSPLGRLRVGNDKPDYSNFSWLSMIMATLLAGGGVFWAAAEPIAHFMDPAPLFAAELGIEGGEEGAAVPALAQSFMHWGFLAWSILGALTGGMLMQLHYHRGWPLKPRTLLYPLFGERIMHGTPGAIVDTFCVIAVVAGTVGPLGFLGLQVAYGLSDLFGLPDSVWLPAAVLLGVIPLYLFSAITGLNRGIRVLSRFNVMLALFLAAFILLFGPTAFIIDGFVQGMGTYVDNLLPMATFREDPAWLDWWTVFFWGWFMGYGPLMAIFVARISRGRTIRQIVLAMSVLAPVATCFWFAIVGGSGIAFELATPGAISEPYNEAGLPAAMMAIAQQMPFGAIIAVLFLVLTTIFVATTSDSMTYTISLTMSETDEPATWLRVFWGLVLGVMAMILMLMGEGGVTALQSFIVVTAVPVSLILLPSLWYAPRMAMHLADGEEPAIDGETGQSVKPTGR</sequence>
<gene>
    <name evidence="9" type="ordered locus">Hhal_0335</name>
</gene>
<dbReference type="OrthoDB" id="9775735at2"/>
<dbReference type="AlphaFoldDB" id="A1WTW7"/>
<feature type="transmembrane region" description="Helical" evidence="8">
    <location>
        <begin position="483"/>
        <end position="506"/>
    </location>
</feature>
<keyword evidence="6 8" id="KW-1133">Transmembrane helix</keyword>
<comment type="similarity">
    <text evidence="2">Belongs to the BCCT transporter (TC 2.A.15) family.</text>
</comment>
<keyword evidence="4" id="KW-1003">Cell membrane</keyword>
<dbReference type="Pfam" id="PF02028">
    <property type="entry name" value="BCCT"/>
    <property type="match status" value="1"/>
</dbReference>
<evidence type="ECO:0000256" key="2">
    <source>
        <dbReference type="ARBA" id="ARBA00005658"/>
    </source>
</evidence>
<comment type="subcellular location">
    <subcellularLocation>
        <location evidence="1">Cell membrane</location>
        <topology evidence="1">Multi-pass membrane protein</topology>
    </subcellularLocation>
</comment>
<dbReference type="Proteomes" id="UP000000647">
    <property type="component" value="Chromosome"/>
</dbReference>
<name>A1WTW7_HALHL</name>
<dbReference type="EMBL" id="CP000544">
    <property type="protein sequence ID" value="ABM61129.1"/>
    <property type="molecule type" value="Genomic_DNA"/>
</dbReference>
<feature type="transmembrane region" description="Helical" evidence="8">
    <location>
        <begin position="329"/>
        <end position="349"/>
    </location>
</feature>